<organism evidence="7 8">
    <name type="scientific">Jatrophihabitans telluris</name>
    <dbReference type="NCBI Taxonomy" id="2038343"/>
    <lineage>
        <taxon>Bacteria</taxon>
        <taxon>Bacillati</taxon>
        <taxon>Actinomycetota</taxon>
        <taxon>Actinomycetes</taxon>
        <taxon>Jatrophihabitantales</taxon>
        <taxon>Jatrophihabitantaceae</taxon>
        <taxon>Jatrophihabitans</taxon>
    </lineage>
</organism>
<dbReference type="InterPro" id="IPR014284">
    <property type="entry name" value="RNA_pol_sigma-70_dom"/>
</dbReference>
<protein>
    <submittedName>
        <fullName evidence="7">RNA polymerase sigma factor</fullName>
    </submittedName>
</protein>
<evidence type="ECO:0000313" key="8">
    <source>
        <dbReference type="Proteomes" id="UP001056336"/>
    </source>
</evidence>
<name>A0ABY4QTH5_9ACTN</name>
<dbReference type="Gene3D" id="1.10.1740.10">
    <property type="match status" value="1"/>
</dbReference>
<keyword evidence="2" id="KW-0805">Transcription regulation</keyword>
<dbReference type="InterPro" id="IPR013249">
    <property type="entry name" value="RNA_pol_sigma70_r4_t2"/>
</dbReference>
<accession>A0ABY4QTH5</accession>
<keyword evidence="4" id="KW-0804">Transcription</keyword>
<reference evidence="7" key="2">
    <citation type="submission" date="2022-05" db="EMBL/GenBank/DDBJ databases">
        <authorList>
            <person name="Kim J.-S."/>
            <person name="Lee K."/>
            <person name="Suh M."/>
            <person name="Eom M."/>
            <person name="Kim J.-S."/>
            <person name="Kim D.-S."/>
            <person name="Ko S.-H."/>
            <person name="Shin Y."/>
            <person name="Lee J.-S."/>
        </authorList>
    </citation>
    <scope>NUCLEOTIDE SEQUENCE</scope>
    <source>
        <strain evidence="7">N237</strain>
    </source>
</reference>
<sequence length="178" mass="19824">MRDEDRRALLDQWFRADANRVLAYLLHRTDPQTAQDVLQEVFVTAFRKAEDVPQPPTGWLFGTARRLLANKHRGNRRRDELIARLLEDASREVDAEVADLKAAFGQTLAVLSAGDREVLTLTGWYDLTAREAAEALGTSAATYAVRLHRARKRLAAALDEAGYRGETPAGQLAEALRG</sequence>
<dbReference type="PANTHER" id="PTHR43133">
    <property type="entry name" value="RNA POLYMERASE ECF-TYPE SIGMA FACTO"/>
    <property type="match status" value="1"/>
</dbReference>
<dbReference type="Pfam" id="PF04542">
    <property type="entry name" value="Sigma70_r2"/>
    <property type="match status" value="1"/>
</dbReference>
<feature type="domain" description="RNA polymerase sigma-70 region 2" evidence="5">
    <location>
        <begin position="15"/>
        <end position="78"/>
    </location>
</feature>
<keyword evidence="8" id="KW-1185">Reference proteome</keyword>
<dbReference type="InterPro" id="IPR039425">
    <property type="entry name" value="RNA_pol_sigma-70-like"/>
</dbReference>
<dbReference type="SUPFAM" id="SSF88946">
    <property type="entry name" value="Sigma2 domain of RNA polymerase sigma factors"/>
    <property type="match status" value="1"/>
</dbReference>
<dbReference type="EMBL" id="CP097332">
    <property type="protein sequence ID" value="UQX87026.1"/>
    <property type="molecule type" value="Genomic_DNA"/>
</dbReference>
<comment type="similarity">
    <text evidence="1">Belongs to the sigma-70 factor family. ECF subfamily.</text>
</comment>
<dbReference type="InterPro" id="IPR013325">
    <property type="entry name" value="RNA_pol_sigma_r2"/>
</dbReference>
<dbReference type="SUPFAM" id="SSF88659">
    <property type="entry name" value="Sigma3 and sigma4 domains of RNA polymerase sigma factors"/>
    <property type="match status" value="1"/>
</dbReference>
<evidence type="ECO:0000259" key="5">
    <source>
        <dbReference type="Pfam" id="PF04542"/>
    </source>
</evidence>
<dbReference type="PANTHER" id="PTHR43133:SF25">
    <property type="entry name" value="RNA POLYMERASE SIGMA FACTOR RFAY-RELATED"/>
    <property type="match status" value="1"/>
</dbReference>
<dbReference type="Gene3D" id="1.10.10.10">
    <property type="entry name" value="Winged helix-like DNA-binding domain superfamily/Winged helix DNA-binding domain"/>
    <property type="match status" value="1"/>
</dbReference>
<keyword evidence="3" id="KW-0731">Sigma factor</keyword>
<gene>
    <name evidence="7" type="ORF">M6D93_11985</name>
</gene>
<evidence type="ECO:0000256" key="2">
    <source>
        <dbReference type="ARBA" id="ARBA00023015"/>
    </source>
</evidence>
<dbReference type="Proteomes" id="UP001056336">
    <property type="component" value="Chromosome"/>
</dbReference>
<reference evidence="7" key="1">
    <citation type="journal article" date="2018" name="Int. J. Syst. Evol. Microbiol.">
        <title>Jatrophihabitans telluris sp. nov., isolated from sediment soil of lava forest wetlands and the emended description of the genus Jatrophihabitans.</title>
        <authorList>
            <person name="Lee K.C."/>
            <person name="Suh M.K."/>
            <person name="Eom M.K."/>
            <person name="Kim K.K."/>
            <person name="Kim J.S."/>
            <person name="Kim D.S."/>
            <person name="Ko S.H."/>
            <person name="Shin Y.K."/>
            <person name="Lee J.S."/>
        </authorList>
    </citation>
    <scope>NUCLEOTIDE SEQUENCE</scope>
    <source>
        <strain evidence="7">N237</strain>
    </source>
</reference>
<evidence type="ECO:0000256" key="3">
    <source>
        <dbReference type="ARBA" id="ARBA00023082"/>
    </source>
</evidence>
<evidence type="ECO:0000256" key="1">
    <source>
        <dbReference type="ARBA" id="ARBA00010641"/>
    </source>
</evidence>
<evidence type="ECO:0000256" key="4">
    <source>
        <dbReference type="ARBA" id="ARBA00023163"/>
    </source>
</evidence>
<dbReference type="NCBIfam" id="TIGR02937">
    <property type="entry name" value="sigma70-ECF"/>
    <property type="match status" value="1"/>
</dbReference>
<dbReference type="Pfam" id="PF08281">
    <property type="entry name" value="Sigma70_r4_2"/>
    <property type="match status" value="1"/>
</dbReference>
<proteinExistence type="inferred from homology"/>
<dbReference type="InterPro" id="IPR036388">
    <property type="entry name" value="WH-like_DNA-bd_sf"/>
</dbReference>
<dbReference type="InterPro" id="IPR013324">
    <property type="entry name" value="RNA_pol_sigma_r3/r4-like"/>
</dbReference>
<evidence type="ECO:0000313" key="7">
    <source>
        <dbReference type="EMBL" id="UQX87026.1"/>
    </source>
</evidence>
<feature type="domain" description="RNA polymerase sigma factor 70 region 4 type 2" evidence="6">
    <location>
        <begin position="103"/>
        <end position="154"/>
    </location>
</feature>
<dbReference type="InterPro" id="IPR007627">
    <property type="entry name" value="RNA_pol_sigma70_r2"/>
</dbReference>
<evidence type="ECO:0000259" key="6">
    <source>
        <dbReference type="Pfam" id="PF08281"/>
    </source>
</evidence>
<dbReference type="RefSeq" id="WP_249769452.1">
    <property type="nucleotide sequence ID" value="NZ_CP097332.1"/>
</dbReference>